<comment type="caution">
    <text evidence="1">The sequence shown here is derived from an EMBL/GenBank/DDBJ whole genome shotgun (WGS) entry which is preliminary data.</text>
</comment>
<dbReference type="OrthoDB" id="5570689at2759"/>
<organism evidence="1 2">
    <name type="scientific">Coemansia guatemalensis</name>
    <dbReference type="NCBI Taxonomy" id="2761395"/>
    <lineage>
        <taxon>Eukaryota</taxon>
        <taxon>Fungi</taxon>
        <taxon>Fungi incertae sedis</taxon>
        <taxon>Zoopagomycota</taxon>
        <taxon>Kickxellomycotina</taxon>
        <taxon>Kickxellomycetes</taxon>
        <taxon>Kickxellales</taxon>
        <taxon>Kickxellaceae</taxon>
        <taxon>Coemansia</taxon>
    </lineage>
</organism>
<reference evidence="1" key="1">
    <citation type="submission" date="2022-07" db="EMBL/GenBank/DDBJ databases">
        <title>Phylogenomic reconstructions and comparative analyses of Kickxellomycotina fungi.</title>
        <authorList>
            <person name="Reynolds N.K."/>
            <person name="Stajich J.E."/>
            <person name="Barry K."/>
            <person name="Grigoriev I.V."/>
            <person name="Crous P."/>
            <person name="Smith M.E."/>
        </authorList>
    </citation>
    <scope>NUCLEOTIDE SEQUENCE</scope>
    <source>
        <strain evidence="1">NRRL 1565</strain>
    </source>
</reference>
<gene>
    <name evidence="1" type="ORF">H4R20_006990</name>
</gene>
<feature type="non-terminal residue" evidence="1">
    <location>
        <position position="327"/>
    </location>
</feature>
<protein>
    <submittedName>
        <fullName evidence="1">Uncharacterized protein</fullName>
    </submittedName>
</protein>
<keyword evidence="2" id="KW-1185">Reference proteome</keyword>
<dbReference type="AlphaFoldDB" id="A0A9W8LQB4"/>
<accession>A0A9W8LQB4</accession>
<evidence type="ECO:0000313" key="2">
    <source>
        <dbReference type="Proteomes" id="UP001140094"/>
    </source>
</evidence>
<name>A0A9W8LQB4_9FUNG</name>
<sequence>MDSTIVQDDGAQRHVNKVPLTAVGWRHRFAEQLNKHVVDVNLTTTATYMLLKWIFIRELCKPDFKVEEFIMQNFFSEVFKYLCHRKKKSVSSDTQLWRDVIERYLDEFKEAVGFGDPLLKNATDVANYEAKTIITAYTNNIVQHFGEHLNRAVNCILGKKQMEQQLRNIPPGPEHDEFRRRCREEVWIPAKQVKEAFVQRNYTDATLCARAQHVLHLLAPVLDAYDADYEFAEDSRFLDVTHNPKMHFRAFYELAKFFDAKKFKGFVCFPLRTSWVPAHTTITTSILRSQILAPVLGKREKQRIKVEDSWHVVLDLQSKALHASGGK</sequence>
<dbReference type="EMBL" id="JANBUO010003502">
    <property type="protein sequence ID" value="KAJ2790590.1"/>
    <property type="molecule type" value="Genomic_DNA"/>
</dbReference>
<dbReference type="Proteomes" id="UP001140094">
    <property type="component" value="Unassembled WGS sequence"/>
</dbReference>
<proteinExistence type="predicted"/>
<evidence type="ECO:0000313" key="1">
    <source>
        <dbReference type="EMBL" id="KAJ2790590.1"/>
    </source>
</evidence>